<evidence type="ECO:0000313" key="2">
    <source>
        <dbReference type="EMBL" id="KGO79476.1"/>
    </source>
</evidence>
<dbReference type="EMBL" id="JRLV01000016">
    <property type="protein sequence ID" value="KGO79476.1"/>
    <property type="molecule type" value="Genomic_DNA"/>
</dbReference>
<protein>
    <submittedName>
        <fullName evidence="2">Cell division protein FtsQ</fullName>
    </submittedName>
</protein>
<dbReference type="Proteomes" id="UP000030129">
    <property type="component" value="Unassembled WGS sequence"/>
</dbReference>
<keyword evidence="2" id="KW-0131">Cell cycle</keyword>
<sequence length="240" mass="27532">MKKINWDNIRLFVIVGVVIFLYSFSSKRNGSRHFVAADVEFADTEEFITPEKVNKLLIQNFNSVASITKEKLDLNSVEKRLESNPMIDDAEVFATVDGRLKAVVRQRVPVARVYEGGESYYIDYKGAEMPLSENSTARVLLLNGALNVVDKSKLYSLVKYIYDDAFLRKNIIGIEVTPNGSLKMMNRNYSYVILFGRMVNVEKKFNNYKAFFQNAVKDTLIENYKTINLKFTQQVVCTKN</sequence>
<proteinExistence type="predicted"/>
<dbReference type="GO" id="GO:0051301">
    <property type="term" value="P:cell division"/>
    <property type="evidence" value="ECO:0007669"/>
    <property type="project" value="UniProtKB-KW"/>
</dbReference>
<keyword evidence="1" id="KW-0812">Transmembrane</keyword>
<keyword evidence="2" id="KW-0132">Cell division</keyword>
<organism evidence="2 3">
    <name type="scientific">Flavobacterium beibuense F44-8</name>
    <dbReference type="NCBI Taxonomy" id="1406840"/>
    <lineage>
        <taxon>Bacteria</taxon>
        <taxon>Pseudomonadati</taxon>
        <taxon>Bacteroidota</taxon>
        <taxon>Flavobacteriia</taxon>
        <taxon>Flavobacteriales</taxon>
        <taxon>Flavobacteriaceae</taxon>
        <taxon>Flavobacterium</taxon>
    </lineage>
</organism>
<reference evidence="2 3" key="1">
    <citation type="submission" date="2013-09" db="EMBL/GenBank/DDBJ databases">
        <authorList>
            <person name="Zeng Z."/>
            <person name="Chen C."/>
        </authorList>
    </citation>
    <scope>NUCLEOTIDE SEQUENCE [LARGE SCALE GENOMIC DNA]</scope>
    <source>
        <strain evidence="2 3">F44-8</strain>
    </source>
</reference>
<feature type="transmembrane region" description="Helical" evidence="1">
    <location>
        <begin position="6"/>
        <end position="24"/>
    </location>
</feature>
<accession>A0A0A2LJN8</accession>
<dbReference type="eggNOG" id="COG1589">
    <property type="taxonomic scope" value="Bacteria"/>
</dbReference>
<evidence type="ECO:0000256" key="1">
    <source>
        <dbReference type="SAM" id="Phobius"/>
    </source>
</evidence>
<keyword evidence="1" id="KW-1133">Transmembrane helix</keyword>
<dbReference type="AlphaFoldDB" id="A0A0A2LJN8"/>
<keyword evidence="3" id="KW-1185">Reference proteome</keyword>
<dbReference type="STRING" id="1406840.Q763_13065"/>
<comment type="caution">
    <text evidence="2">The sequence shown here is derived from an EMBL/GenBank/DDBJ whole genome shotgun (WGS) entry which is preliminary data.</text>
</comment>
<evidence type="ECO:0000313" key="3">
    <source>
        <dbReference type="Proteomes" id="UP000030129"/>
    </source>
</evidence>
<name>A0A0A2LJN8_9FLAO</name>
<keyword evidence="1" id="KW-0472">Membrane</keyword>
<gene>
    <name evidence="2" type="ORF">Q763_13065</name>
</gene>
<dbReference type="RefSeq" id="WP_035134935.1">
    <property type="nucleotide sequence ID" value="NZ_JRLV01000016.1"/>
</dbReference>